<dbReference type="EMBL" id="JAIFRP010000211">
    <property type="protein sequence ID" value="KAK2578615.1"/>
    <property type="molecule type" value="Genomic_DNA"/>
</dbReference>
<sequence>MHVPKQFRKKFDPKGKKCIFIGYCTDSKGYRLVDIKNPSRILKARDVIFIENEFSDDTSSNTLIPENEETSTNIMDFSQPICEMKQSNTQREEDTESEGVENISTSSETNEEPSSLEEALSSSKRKEWKLAMDKEFTSLQNNKVWELTDLPVDDILLFSKDKKEKDDFKRQLKSEFTLKDLGEVRNILGIRVHKEKDKTYLDQSAYIEDILRKFNMVNCEPASTPYVAGKRLQKANESDNRPYQELIGCLNYLSTYTRPDISHTVSYLSRFNNCHNEEHWLGTKRVLKYLKGTTDFKLCYQKSNLKITGFVDADFANDETDRKSYTDFVFTLGNAAISWESKKQSNVAISTSEAEYLALSEACKEAKFLKNLLLEIINENIKVEIYNDNQSAQTWGNEQMPYSRTKHIDIKNHFIKEAVSSSIVKLRYINSNQMIADILTKPLQASKHTIFTKGLGLVRKV</sequence>
<reference evidence="4" key="2">
    <citation type="journal article" date="2023" name="Commun. Biol.">
        <title>Intrasexual cuticular hydrocarbon dimorphism in a wasp sheds light on hydrocarbon biosynthesis genes in Hymenoptera.</title>
        <authorList>
            <person name="Moris V.C."/>
            <person name="Podsiadlowski L."/>
            <person name="Martin S."/>
            <person name="Oeyen J.P."/>
            <person name="Donath A."/>
            <person name="Petersen M."/>
            <person name="Wilbrandt J."/>
            <person name="Misof B."/>
            <person name="Liedtke D."/>
            <person name="Thamm M."/>
            <person name="Scheiner R."/>
            <person name="Schmitt T."/>
            <person name="Niehuis O."/>
        </authorList>
    </citation>
    <scope>NUCLEOTIDE SEQUENCE</scope>
    <source>
        <strain evidence="4">GBR_01_08_01A</strain>
    </source>
</reference>
<protein>
    <recommendedName>
        <fullName evidence="6">Retrovirus-related Pol polyprotein from transposon TNT 1-94</fullName>
    </recommendedName>
</protein>
<evidence type="ECO:0000259" key="2">
    <source>
        <dbReference type="Pfam" id="PF07727"/>
    </source>
</evidence>
<evidence type="ECO:0000313" key="4">
    <source>
        <dbReference type="EMBL" id="KAK2578615.1"/>
    </source>
</evidence>
<dbReference type="CDD" id="cd09272">
    <property type="entry name" value="RNase_HI_RT_Ty1"/>
    <property type="match status" value="1"/>
</dbReference>
<dbReference type="Proteomes" id="UP001258017">
    <property type="component" value="Unassembled WGS sequence"/>
</dbReference>
<dbReference type="InterPro" id="IPR013103">
    <property type="entry name" value="RVT_2"/>
</dbReference>
<dbReference type="Pfam" id="PF25597">
    <property type="entry name" value="SH3_retrovirus"/>
    <property type="match status" value="1"/>
</dbReference>
<dbReference type="PANTHER" id="PTHR11439:SF483">
    <property type="entry name" value="PEPTIDE SYNTHASE GLIP-LIKE, PUTATIVE (AFU_ORTHOLOGUE AFUA_3G12920)-RELATED"/>
    <property type="match status" value="1"/>
</dbReference>
<dbReference type="InterPro" id="IPR057670">
    <property type="entry name" value="SH3_retrovirus"/>
</dbReference>
<comment type="caution">
    <text evidence="4">The sequence shown here is derived from an EMBL/GenBank/DDBJ whole genome shotgun (WGS) entry which is preliminary data.</text>
</comment>
<dbReference type="Pfam" id="PF07727">
    <property type="entry name" value="RVT_2"/>
    <property type="match status" value="1"/>
</dbReference>
<feature type="domain" description="Retroviral polymerase SH3-like" evidence="3">
    <location>
        <begin position="2"/>
        <end position="59"/>
    </location>
</feature>
<organism evidence="4 5">
    <name type="scientific">Odynerus spinipes</name>
    <dbReference type="NCBI Taxonomy" id="1348599"/>
    <lineage>
        <taxon>Eukaryota</taxon>
        <taxon>Metazoa</taxon>
        <taxon>Ecdysozoa</taxon>
        <taxon>Arthropoda</taxon>
        <taxon>Hexapoda</taxon>
        <taxon>Insecta</taxon>
        <taxon>Pterygota</taxon>
        <taxon>Neoptera</taxon>
        <taxon>Endopterygota</taxon>
        <taxon>Hymenoptera</taxon>
        <taxon>Apocrita</taxon>
        <taxon>Aculeata</taxon>
        <taxon>Vespoidea</taxon>
        <taxon>Vespidae</taxon>
        <taxon>Eumeninae</taxon>
        <taxon>Odynerus</taxon>
    </lineage>
</organism>
<evidence type="ECO:0008006" key="6">
    <source>
        <dbReference type="Google" id="ProtNLM"/>
    </source>
</evidence>
<feature type="domain" description="Reverse transcriptase Ty1/copia-type" evidence="2">
    <location>
        <begin position="149"/>
        <end position="227"/>
    </location>
</feature>
<dbReference type="AlphaFoldDB" id="A0AAD9VLX6"/>
<keyword evidence="5" id="KW-1185">Reference proteome</keyword>
<dbReference type="GO" id="GO:0071897">
    <property type="term" value="P:DNA biosynthetic process"/>
    <property type="evidence" value="ECO:0007669"/>
    <property type="project" value="UniProtKB-ARBA"/>
</dbReference>
<gene>
    <name evidence="4" type="ORF">KPH14_000964</name>
</gene>
<evidence type="ECO:0000256" key="1">
    <source>
        <dbReference type="SAM" id="MobiDB-lite"/>
    </source>
</evidence>
<reference evidence="4" key="1">
    <citation type="submission" date="2021-08" db="EMBL/GenBank/DDBJ databases">
        <authorList>
            <person name="Misof B."/>
            <person name="Oliver O."/>
            <person name="Podsiadlowski L."/>
            <person name="Donath A."/>
            <person name="Peters R."/>
            <person name="Mayer C."/>
            <person name="Rust J."/>
            <person name="Gunkel S."/>
            <person name="Lesny P."/>
            <person name="Martin S."/>
            <person name="Oeyen J.P."/>
            <person name="Petersen M."/>
            <person name="Panagiotis P."/>
            <person name="Wilbrandt J."/>
            <person name="Tanja T."/>
        </authorList>
    </citation>
    <scope>NUCLEOTIDE SEQUENCE</scope>
    <source>
        <strain evidence="4">GBR_01_08_01A</strain>
        <tissue evidence="4">Thorax + abdomen</tissue>
    </source>
</reference>
<dbReference type="PANTHER" id="PTHR11439">
    <property type="entry name" value="GAG-POL-RELATED RETROTRANSPOSON"/>
    <property type="match status" value="1"/>
</dbReference>
<dbReference type="InterPro" id="IPR043502">
    <property type="entry name" value="DNA/RNA_pol_sf"/>
</dbReference>
<accession>A0AAD9VLX6</accession>
<name>A0AAD9VLX6_9HYME</name>
<evidence type="ECO:0000313" key="5">
    <source>
        <dbReference type="Proteomes" id="UP001258017"/>
    </source>
</evidence>
<proteinExistence type="predicted"/>
<dbReference type="SUPFAM" id="SSF56672">
    <property type="entry name" value="DNA/RNA polymerases"/>
    <property type="match status" value="1"/>
</dbReference>
<feature type="region of interest" description="Disordered" evidence="1">
    <location>
        <begin position="85"/>
        <end position="121"/>
    </location>
</feature>
<evidence type="ECO:0000259" key="3">
    <source>
        <dbReference type="Pfam" id="PF25597"/>
    </source>
</evidence>